<feature type="signal peptide" evidence="3">
    <location>
        <begin position="1"/>
        <end position="18"/>
    </location>
</feature>
<keyword evidence="2" id="KW-1133">Transmembrane helix</keyword>
<keyword evidence="3" id="KW-0732">Signal</keyword>
<feature type="compositionally biased region" description="Low complexity" evidence="1">
    <location>
        <begin position="435"/>
        <end position="457"/>
    </location>
</feature>
<dbReference type="Proteomes" id="UP001195483">
    <property type="component" value="Unassembled WGS sequence"/>
</dbReference>
<evidence type="ECO:0000313" key="5">
    <source>
        <dbReference type="Proteomes" id="UP001195483"/>
    </source>
</evidence>
<dbReference type="EMBL" id="JAEAOA010001034">
    <property type="protein sequence ID" value="KAK3598737.1"/>
    <property type="molecule type" value="Genomic_DNA"/>
</dbReference>
<proteinExistence type="predicted"/>
<evidence type="ECO:0000256" key="3">
    <source>
        <dbReference type="SAM" id="SignalP"/>
    </source>
</evidence>
<evidence type="ECO:0000256" key="1">
    <source>
        <dbReference type="SAM" id="MobiDB-lite"/>
    </source>
</evidence>
<comment type="caution">
    <text evidence="4">The sequence shown here is derived from an EMBL/GenBank/DDBJ whole genome shotgun (WGS) entry which is preliminary data.</text>
</comment>
<organism evidence="4 5">
    <name type="scientific">Potamilus streckersoni</name>
    <dbReference type="NCBI Taxonomy" id="2493646"/>
    <lineage>
        <taxon>Eukaryota</taxon>
        <taxon>Metazoa</taxon>
        <taxon>Spiralia</taxon>
        <taxon>Lophotrochozoa</taxon>
        <taxon>Mollusca</taxon>
        <taxon>Bivalvia</taxon>
        <taxon>Autobranchia</taxon>
        <taxon>Heteroconchia</taxon>
        <taxon>Palaeoheterodonta</taxon>
        <taxon>Unionida</taxon>
        <taxon>Unionoidea</taxon>
        <taxon>Unionidae</taxon>
        <taxon>Ambleminae</taxon>
        <taxon>Lampsilini</taxon>
        <taxon>Potamilus</taxon>
    </lineage>
</organism>
<feature type="compositionally biased region" description="Acidic residues" evidence="1">
    <location>
        <begin position="467"/>
        <end position="483"/>
    </location>
</feature>
<keyword evidence="2" id="KW-0812">Transmembrane</keyword>
<keyword evidence="5" id="KW-1185">Reference proteome</keyword>
<evidence type="ECO:0000313" key="4">
    <source>
        <dbReference type="EMBL" id="KAK3598737.1"/>
    </source>
</evidence>
<feature type="chain" id="PRO_5042021020" description="Chitin-binding type-2 domain-containing protein" evidence="3">
    <location>
        <begin position="19"/>
        <end position="493"/>
    </location>
</feature>
<feature type="region of interest" description="Disordered" evidence="1">
    <location>
        <begin position="385"/>
        <end position="404"/>
    </location>
</feature>
<reference evidence="4" key="2">
    <citation type="journal article" date="2021" name="Genome Biol. Evol.">
        <title>Developing a high-quality reference genome for a parasitic bivalve with doubly uniparental inheritance (Bivalvia: Unionida).</title>
        <authorList>
            <person name="Smith C.H."/>
        </authorList>
    </citation>
    <scope>NUCLEOTIDE SEQUENCE</scope>
    <source>
        <strain evidence="4">CHS0354</strain>
        <tissue evidence="4">Mantle</tissue>
    </source>
</reference>
<gene>
    <name evidence="4" type="ORF">CHS0354_016848</name>
</gene>
<feature type="compositionally biased region" description="Polar residues" evidence="1">
    <location>
        <begin position="385"/>
        <end position="398"/>
    </location>
</feature>
<reference evidence="4" key="3">
    <citation type="submission" date="2023-05" db="EMBL/GenBank/DDBJ databases">
        <authorList>
            <person name="Smith C.H."/>
        </authorList>
    </citation>
    <scope>NUCLEOTIDE SEQUENCE</scope>
    <source>
        <strain evidence="4">CHS0354</strain>
        <tissue evidence="4">Mantle</tissue>
    </source>
</reference>
<evidence type="ECO:0000256" key="2">
    <source>
        <dbReference type="SAM" id="Phobius"/>
    </source>
</evidence>
<feature type="region of interest" description="Disordered" evidence="1">
    <location>
        <begin position="415"/>
        <end position="493"/>
    </location>
</feature>
<feature type="transmembrane region" description="Helical" evidence="2">
    <location>
        <begin position="226"/>
        <end position="250"/>
    </location>
</feature>
<accession>A0AAE0SVD4</accession>
<reference evidence="4" key="1">
    <citation type="journal article" date="2021" name="Genome Biol. Evol.">
        <title>A High-Quality Reference Genome for a Parasitic Bivalve with Doubly Uniparental Inheritance (Bivalvia: Unionida).</title>
        <authorList>
            <person name="Smith C.H."/>
        </authorList>
    </citation>
    <scope>NUCLEOTIDE SEQUENCE</scope>
    <source>
        <strain evidence="4">CHS0354</strain>
    </source>
</reference>
<name>A0AAE0SVD4_9BIVA</name>
<sequence length="493" mass="54136">MMMLIIVFSIFFVPTVEQKVGQDCPDHQVLHVDPDTKLAFCCMPVKLSRGHEFVRCPINGTYDSTRKCPEGLFQVDETITSSEATCTSEPQCITKENLIVYKCDEKNENCIPTCVCNYPGEFCGTVYYDCRPFPTDCAKEYVQEDCSCNEPVANGSGADTAKMPVSDVASTKNSTMSDPIIPFKPTDGKPIINIKNDTVLTDGKKNNTFEKDNTSRPELEQKKSGFPVYLVVVIVVGAIVFAIAVVFVVCYRVCLGEKLLCICKKCQRCGQNPDYITVPPDEVVPPDVVVTNSKPPIVMPGKPTVEVKPLIQGLAQEDNGVQSFNVCDEPGDAQDAHIVNVECLLLEPIPSTSSNFGIEELINGCVTLSTISSTSFDNENTLAKQNIGSDQNNDNTGVKQVEDTDQTERKELELNQHHSVEENHQSETTGLPSVVSRFQSGSSGWSSFGSSVNNSGQIVEHPHGDFDIQEQELGNEDNQEDSQETGNKKNHYS</sequence>
<dbReference type="AlphaFoldDB" id="A0AAE0SVD4"/>
<evidence type="ECO:0008006" key="6">
    <source>
        <dbReference type="Google" id="ProtNLM"/>
    </source>
</evidence>
<feature type="compositionally biased region" description="Basic and acidic residues" evidence="1">
    <location>
        <begin position="415"/>
        <end position="425"/>
    </location>
</feature>
<protein>
    <recommendedName>
        <fullName evidence="6">Chitin-binding type-2 domain-containing protein</fullName>
    </recommendedName>
</protein>
<keyword evidence="2" id="KW-0472">Membrane</keyword>